<dbReference type="InterPro" id="IPR001119">
    <property type="entry name" value="SLH_dom"/>
</dbReference>
<comment type="subcellular location">
    <subcellularLocation>
        <location evidence="1">Cell envelope</location>
    </subcellularLocation>
</comment>
<feature type="domain" description="SLH" evidence="2">
    <location>
        <begin position="152"/>
        <end position="215"/>
    </location>
</feature>
<evidence type="ECO:0000256" key="1">
    <source>
        <dbReference type="ARBA" id="ARBA00004196"/>
    </source>
</evidence>
<dbReference type="EMBL" id="JACHXW010000007">
    <property type="protein sequence ID" value="MBB3152863.1"/>
    <property type="molecule type" value="Genomic_DNA"/>
</dbReference>
<dbReference type="Gene3D" id="2.60.40.4270">
    <property type="entry name" value="Listeria-Bacteroides repeat domain"/>
    <property type="match status" value="3"/>
</dbReference>
<dbReference type="NCBIfam" id="TIGR02543">
    <property type="entry name" value="List_Bact_rpt"/>
    <property type="match status" value="1"/>
</dbReference>
<dbReference type="GO" id="GO:0030313">
    <property type="term" value="C:cell envelope"/>
    <property type="evidence" value="ECO:0007669"/>
    <property type="project" value="UniProtKB-SubCell"/>
</dbReference>
<evidence type="ECO:0000313" key="4">
    <source>
        <dbReference type="Proteomes" id="UP000518605"/>
    </source>
</evidence>
<feature type="domain" description="SLH" evidence="2">
    <location>
        <begin position="219"/>
        <end position="282"/>
    </location>
</feature>
<sequence length="1811" mass="202157">MYKRIISLMLSVLLSVSLVAPGLISAQTSSFSDRSGFSGSSSFSDSSNSSESRTELLALPPSNELSSSWNGIVQNINPVVDATNLTNGNTTSSFNDVKPGDWFFDAANYVYQNGLFQGTGEHTFSPQGTMTRAMFVTVFGRVAGIDSSKYTSASSFTDVSSGSYYAPYVEWANENGIVTGVGNNKFAPSNTVTKEQMATIMVRYFEEFNINYKTGNTVITEPSDIGHVSSWARDAILALWRAGLINGDRNGNFNPTSNATRAEAASFVMRSNEVIKESSSPTPTTPTIPTPRTYTITFQTDGGTPIANKSVVAGHSLGELPIARKANHSFLDWYTDRELTKVVSLDRIVTSDITLYARFEELSEQALEVQSIPVISKLDQPSAFSIKVVDRSGELTESTIKNAIEFSSSSHLDFMEDSGISITKVNNEYIITANNENKQFPEGGTFKLVLTEDALVFKEGDTEYDSSTREVAFTTAKTEVNNLKFNSNLKYLSASDVSLMSQGGQQAKFIANSLFTYEIKEGSTETIVSDYENGYFIYDGGEIEVGDTVAIYDGAHPNERNGSAPLEDEGNISYVEIFSIKNGNEYHYGAPDVTDIIFVPDVLPVTVTEDTDGNPNNNSITVSESTMDFSDAKYEGFHFKEDLSVEPGDFIAFYTGEWSEASQLANYAQIKTVNLANHTYTITYEVISEEAMRNSFDYYKKNQELENEELLSSESIAQLEAEMTKEAINSGFAQQASGYLASMALQTDSFKELNVDAAQFSDSDIQHLRENAAQGTSLMNIAGSKVEVSVEQVKVNISKDLEHFEGKTGIRASLEIEAEVAIEVSADHEIKIKLTGTFEQEFSVNLSAGGEIYWEDFWFISIPVDYSVHVDLDVYTYTAVRFDANLGLFEKEEDIDWKSDDVINVARQIKEVMEETEKYTDNEIDEISNDLPELYQEFLENEDIDWVDIVTKEIFRTSTRVVYGIFEVVFKAEFVVSAKVNISVGIIYTYENGQRYSFNMRIMAAQVRNSQTTLVPEKYNFTFYAMGELGLRAGIRLTVEVGALSTTLNSIGVQAELGGYIKLWGFFYYHYERVAGSPAISNMKGAYHLEIGLYLEIKIIAQAFKGTFSVVPFSTTYEKPLFEMGTRNAILDFSYEQDDIEPITIHGELGKTSYQLPLEYFMMDKMDLHDGEVTSSIHDPSFFRISFAERDLFRYDPRNRTITPDRDEDTGYETKLYITYDGSSASLGSGGLTRTYKLSYDNLNDSYTITLKELDDQSPISEMRVMRQIIGPYLSAIPQIPDPTKQGYTFAGWYNESMGTIGWKVPLPTVMDVKNRNFYAAFVPATDTPYLVETYSENLHDKGYTLVDTEKLRGKTNALPSVDPKYIPGFITPQKTHEVIKADGSTVIKYYYKRDTIELIFQHDYSKATDDVPISAGRYIEYMKYGDRLNVPSYVTNVEGLAFLGWESMDEVVPATSKTYTAYFDLKKDMRVLVEYYSRDSYDGQFLKVGSEIYLATAFKEFNARSQATGYYNSPNEYELADDWGLPTDYKIVVDPDNPKNLVVKQYLQRKYELTFDLNGGAFADGVSGKSYLIAGMPYQIPSDPTRDGYKFAGWSPAIPSENREMPAGNLTYTAQWTEASERQKYTVEHYQRGTGIDGPFELVDTEVLQGAIGDTVTATHKTYSGFYALQGTGTDYEPISSGVVHADGSTTLKLYYDRNVYKVKFIVIDPFTQEVKVINEETYRFGVQFMIPSKFVWELGLTGIGWKALDGAPEIKEFDLNLVPAQNVTYELILADEEGGGGENPGFPGFPGFPGVLGSQFPGLPGFRKL</sequence>
<organism evidence="3 4">
    <name type="scientific">Paenibacillus endophyticus</name>
    <dbReference type="NCBI Taxonomy" id="1294268"/>
    <lineage>
        <taxon>Bacteria</taxon>
        <taxon>Bacillati</taxon>
        <taxon>Bacillota</taxon>
        <taxon>Bacilli</taxon>
        <taxon>Bacillales</taxon>
        <taxon>Paenibacillaceae</taxon>
        <taxon>Paenibacillus</taxon>
    </lineage>
</organism>
<dbReference type="InterPro" id="IPR013378">
    <property type="entry name" value="InlB-like_B-rpt"/>
</dbReference>
<dbReference type="PANTHER" id="PTHR43308:SF5">
    <property type="entry name" value="S-LAYER PROTEIN _ PEPTIDOGLYCAN ENDO-BETA-N-ACETYLGLUCOSAMINIDASE"/>
    <property type="match status" value="1"/>
</dbReference>
<dbReference type="InterPro" id="IPR042229">
    <property type="entry name" value="Listeria/Bacterioides_rpt_sf"/>
</dbReference>
<reference evidence="3 4" key="1">
    <citation type="submission" date="2020-08" db="EMBL/GenBank/DDBJ databases">
        <title>Genomic Encyclopedia of Type Strains, Phase III (KMG-III): the genomes of soil and plant-associated and newly described type strains.</title>
        <authorList>
            <person name="Whitman W."/>
        </authorList>
    </citation>
    <scope>NUCLEOTIDE SEQUENCE [LARGE SCALE GENOMIC DNA]</scope>
    <source>
        <strain evidence="3 4">CECT 8234</strain>
    </source>
</reference>
<accession>A0A7W5C834</accession>
<dbReference type="RefSeq" id="WP_183563312.1">
    <property type="nucleotide sequence ID" value="NZ_CBCSLB010000006.1"/>
</dbReference>
<gene>
    <name evidence="3" type="ORF">FHS16_002920</name>
</gene>
<protein>
    <submittedName>
        <fullName evidence="3">Putative repeat protein (TIGR02543 family)</fullName>
    </submittedName>
</protein>
<evidence type="ECO:0000259" key="2">
    <source>
        <dbReference type="PROSITE" id="PS51272"/>
    </source>
</evidence>
<dbReference type="InterPro" id="IPR051465">
    <property type="entry name" value="Cell_Envelope_Struct_Comp"/>
</dbReference>
<keyword evidence="4" id="KW-1185">Reference proteome</keyword>
<dbReference type="Pfam" id="PF00395">
    <property type="entry name" value="SLH"/>
    <property type="match status" value="3"/>
</dbReference>
<comment type="caution">
    <text evidence="3">The sequence shown here is derived from an EMBL/GenBank/DDBJ whole genome shotgun (WGS) entry which is preliminary data.</text>
</comment>
<dbReference type="Proteomes" id="UP000518605">
    <property type="component" value="Unassembled WGS sequence"/>
</dbReference>
<dbReference type="PROSITE" id="PS51272">
    <property type="entry name" value="SLH"/>
    <property type="match status" value="3"/>
</dbReference>
<name>A0A7W5C834_9BACL</name>
<feature type="domain" description="SLH" evidence="2">
    <location>
        <begin position="90"/>
        <end position="151"/>
    </location>
</feature>
<dbReference type="Pfam" id="PF09479">
    <property type="entry name" value="Flg_new"/>
    <property type="match status" value="3"/>
</dbReference>
<evidence type="ECO:0000313" key="3">
    <source>
        <dbReference type="EMBL" id="MBB3152863.1"/>
    </source>
</evidence>
<dbReference type="PANTHER" id="PTHR43308">
    <property type="entry name" value="OUTER MEMBRANE PROTEIN ALPHA-RELATED"/>
    <property type="match status" value="1"/>
</dbReference>
<proteinExistence type="predicted"/>